<dbReference type="GO" id="GO:0051787">
    <property type="term" value="F:misfolded protein binding"/>
    <property type="evidence" value="ECO:0007669"/>
    <property type="project" value="TreeGrafter"/>
</dbReference>
<dbReference type="SMART" id="SM00271">
    <property type="entry name" value="DnaJ"/>
    <property type="match status" value="1"/>
</dbReference>
<dbReference type="Proteomes" id="UP001211987">
    <property type="component" value="Unassembled WGS sequence"/>
</dbReference>
<protein>
    <submittedName>
        <fullName evidence="4">J domain-containing protein</fullName>
    </submittedName>
    <submittedName>
        <fullName evidence="5">Molecular chaperone DnaJ</fullName>
    </submittedName>
</protein>
<dbReference type="PANTHER" id="PTHR44360">
    <property type="entry name" value="DNAJ HOMOLOG SUBFAMILY B MEMBER 9"/>
    <property type="match status" value="1"/>
</dbReference>
<evidence type="ECO:0000256" key="1">
    <source>
        <dbReference type="ARBA" id="ARBA00022705"/>
    </source>
</evidence>
<dbReference type="RefSeq" id="WP_003536923.1">
    <property type="nucleotide sequence ID" value="NZ_AP031443.1"/>
</dbReference>
<dbReference type="CDD" id="cd06257">
    <property type="entry name" value="DnaJ"/>
    <property type="match status" value="1"/>
</dbReference>
<dbReference type="EMBL" id="JAQLKE010000003">
    <property type="protein sequence ID" value="MDB7082624.1"/>
    <property type="molecule type" value="Genomic_DNA"/>
</dbReference>
<dbReference type="PANTHER" id="PTHR44360:SF1">
    <property type="entry name" value="DNAJ HOMOLOG SUBFAMILY B MEMBER 9"/>
    <property type="match status" value="1"/>
</dbReference>
<dbReference type="PROSITE" id="PS50076">
    <property type="entry name" value="DNAJ_2"/>
    <property type="match status" value="1"/>
</dbReference>
<dbReference type="PRINTS" id="PR00625">
    <property type="entry name" value="JDOMAIN"/>
</dbReference>
<proteinExistence type="predicted"/>
<dbReference type="Gene3D" id="1.25.40.10">
    <property type="entry name" value="Tetratricopeptide repeat domain"/>
    <property type="match status" value="1"/>
</dbReference>
<dbReference type="InterPro" id="IPR001623">
    <property type="entry name" value="DnaJ_domain"/>
</dbReference>
<evidence type="ECO:0000259" key="3">
    <source>
        <dbReference type="PROSITE" id="PS50076"/>
    </source>
</evidence>
<sequence>MNPYQILGISSDATDDEVKKAYRTLSKKYHPDANINNPNQAAYTEKFKEVQTAYKTIMDDRKRGFTNRTYGNTQGAGYNGQSQSSYQYNGNDQAAFNEAAGFINARRFQEALNILEQIKTRNAMWFYYSAVAMNGIGNNITAVEYAQTAAQMEPGNLQYLLFLQQLKGGQRQYQTGQQTYGSPFGSTMQCCYSIMLLNCMMNCCCGGRMC</sequence>
<organism evidence="5 6">
    <name type="scientific">Thomasclavelia ramosa</name>
    <dbReference type="NCBI Taxonomy" id="1547"/>
    <lineage>
        <taxon>Bacteria</taxon>
        <taxon>Bacillati</taxon>
        <taxon>Bacillota</taxon>
        <taxon>Erysipelotrichia</taxon>
        <taxon>Erysipelotrichales</taxon>
        <taxon>Coprobacillaceae</taxon>
        <taxon>Thomasclavelia</taxon>
    </lineage>
</organism>
<evidence type="ECO:0000313" key="5">
    <source>
        <dbReference type="EMBL" id="RGD86358.1"/>
    </source>
</evidence>
<dbReference type="Pfam" id="PF00226">
    <property type="entry name" value="DnaJ"/>
    <property type="match status" value="1"/>
</dbReference>
<comment type="caution">
    <text evidence="5">The sequence shown here is derived from an EMBL/GenBank/DDBJ whole genome shotgun (WGS) entry which is preliminary data.</text>
</comment>
<dbReference type="InterPro" id="IPR036869">
    <property type="entry name" value="J_dom_sf"/>
</dbReference>
<reference evidence="4" key="2">
    <citation type="submission" date="2023-01" db="EMBL/GenBank/DDBJ databases">
        <title>Human gut microbiome strain richness.</title>
        <authorList>
            <person name="Chen-Liaw A."/>
        </authorList>
    </citation>
    <scope>NUCLEOTIDE SEQUENCE</scope>
    <source>
        <strain evidence="4">1001217st2_G6_1001217B_191108</strain>
    </source>
</reference>
<dbReference type="InterPro" id="IPR011990">
    <property type="entry name" value="TPR-like_helical_dom_sf"/>
</dbReference>
<evidence type="ECO:0000256" key="2">
    <source>
        <dbReference type="ARBA" id="ARBA00023186"/>
    </source>
</evidence>
<dbReference type="SUPFAM" id="SSF48452">
    <property type="entry name" value="TPR-like"/>
    <property type="match status" value="1"/>
</dbReference>
<evidence type="ECO:0000313" key="4">
    <source>
        <dbReference type="EMBL" id="MDB7082624.1"/>
    </source>
</evidence>
<accession>A0A3E3AFI3</accession>
<evidence type="ECO:0000313" key="6">
    <source>
        <dbReference type="Proteomes" id="UP000261032"/>
    </source>
</evidence>
<dbReference type="GO" id="GO:0036503">
    <property type="term" value="P:ERAD pathway"/>
    <property type="evidence" value="ECO:0007669"/>
    <property type="project" value="TreeGrafter"/>
</dbReference>
<dbReference type="GO" id="GO:0006260">
    <property type="term" value="P:DNA replication"/>
    <property type="evidence" value="ECO:0007669"/>
    <property type="project" value="UniProtKB-KW"/>
</dbReference>
<gene>
    <name evidence="5" type="ORF">DXB93_05725</name>
    <name evidence="4" type="ORF">PM738_02325</name>
</gene>
<dbReference type="InterPro" id="IPR051948">
    <property type="entry name" value="Hsp70_co-chaperone_J-domain"/>
</dbReference>
<dbReference type="Gene3D" id="1.10.287.110">
    <property type="entry name" value="DnaJ domain"/>
    <property type="match status" value="1"/>
</dbReference>
<reference evidence="5 6" key="1">
    <citation type="submission" date="2018-08" db="EMBL/GenBank/DDBJ databases">
        <title>A genome reference for cultivated species of the human gut microbiota.</title>
        <authorList>
            <person name="Zou Y."/>
            <person name="Xue W."/>
            <person name="Luo G."/>
        </authorList>
    </citation>
    <scope>NUCLEOTIDE SEQUENCE [LARGE SCALE GENOMIC DNA]</scope>
    <source>
        <strain evidence="5 6">OM06-4</strain>
    </source>
</reference>
<dbReference type="SUPFAM" id="SSF46565">
    <property type="entry name" value="Chaperone J-domain"/>
    <property type="match status" value="1"/>
</dbReference>
<dbReference type="AlphaFoldDB" id="A0A3E3AFI3"/>
<dbReference type="Proteomes" id="UP000261032">
    <property type="component" value="Unassembled WGS sequence"/>
</dbReference>
<keyword evidence="1" id="KW-0235">DNA replication</keyword>
<dbReference type="GeneID" id="64197869"/>
<dbReference type="EMBL" id="QUSL01000006">
    <property type="protein sequence ID" value="RGD86358.1"/>
    <property type="molecule type" value="Genomic_DNA"/>
</dbReference>
<keyword evidence="2" id="KW-0143">Chaperone</keyword>
<name>A0A3E3AFI3_9FIRM</name>
<feature type="domain" description="J" evidence="3">
    <location>
        <begin position="2"/>
        <end position="70"/>
    </location>
</feature>
<dbReference type="GO" id="GO:0051087">
    <property type="term" value="F:protein-folding chaperone binding"/>
    <property type="evidence" value="ECO:0007669"/>
    <property type="project" value="TreeGrafter"/>
</dbReference>